<evidence type="ECO:0000313" key="3">
    <source>
        <dbReference type="EMBL" id="UOA14765.1"/>
    </source>
</evidence>
<accession>A0ABY3ZJA2</accession>
<protein>
    <submittedName>
        <fullName evidence="3">Uncharacterized protein</fullName>
    </submittedName>
</protein>
<feature type="region of interest" description="Disordered" evidence="1">
    <location>
        <begin position="1"/>
        <end position="53"/>
    </location>
</feature>
<keyword evidence="4" id="KW-1185">Reference proteome</keyword>
<evidence type="ECO:0000256" key="1">
    <source>
        <dbReference type="SAM" id="MobiDB-lite"/>
    </source>
</evidence>
<keyword evidence="2" id="KW-0812">Transmembrane</keyword>
<feature type="compositionally biased region" description="Polar residues" evidence="1">
    <location>
        <begin position="15"/>
        <end position="25"/>
    </location>
</feature>
<evidence type="ECO:0000313" key="4">
    <source>
        <dbReference type="Proteomes" id="UP000831019"/>
    </source>
</evidence>
<gene>
    <name evidence="3" type="ORF">DSM109990_01574</name>
</gene>
<sequence>MKDSGMTDEEERIASKQQNARGTPPNTMPLPSAPLDDPPNESSKDAERTRRRTAIRLETLTGQLPKSDNLASGWWIGVGLIFAIAFWGWVFSKVWSYFAGTS</sequence>
<dbReference type="EMBL" id="CP085144">
    <property type="protein sequence ID" value="UOA14765.1"/>
    <property type="molecule type" value="Genomic_DNA"/>
</dbReference>
<evidence type="ECO:0000256" key="2">
    <source>
        <dbReference type="SAM" id="Phobius"/>
    </source>
</evidence>
<keyword evidence="2" id="KW-1133">Transmembrane helix</keyword>
<name>A0ABY3ZJA2_9RHOB</name>
<keyword evidence="2" id="KW-0472">Membrane</keyword>
<dbReference type="Proteomes" id="UP000831019">
    <property type="component" value="Chromosome"/>
</dbReference>
<reference evidence="4" key="1">
    <citation type="journal article" date="2022" name="Microorganisms">
        <title>Beyond the ABCs#Discovery of Three New Plasmid Types in Rhodobacterales (RepQ, RepY, RepW).</title>
        <authorList>
            <person name="Freese H.M."/>
            <person name="Ringel V."/>
            <person name="Overmann J."/>
            <person name="Petersen J."/>
        </authorList>
    </citation>
    <scope>NUCLEOTIDE SEQUENCE [LARGE SCALE GENOMIC DNA]</scope>
    <source>
        <strain evidence="4">DSM 109990</strain>
    </source>
</reference>
<feature type="compositionally biased region" description="Acidic residues" evidence="1">
    <location>
        <begin position="1"/>
        <end position="11"/>
    </location>
</feature>
<proteinExistence type="predicted"/>
<feature type="transmembrane region" description="Helical" evidence="2">
    <location>
        <begin position="74"/>
        <end position="92"/>
    </location>
</feature>
<organism evidence="3 4">
    <name type="scientific">Sulfitobacter dubius</name>
    <dbReference type="NCBI Taxonomy" id="218673"/>
    <lineage>
        <taxon>Bacteria</taxon>
        <taxon>Pseudomonadati</taxon>
        <taxon>Pseudomonadota</taxon>
        <taxon>Alphaproteobacteria</taxon>
        <taxon>Rhodobacterales</taxon>
        <taxon>Roseobacteraceae</taxon>
        <taxon>Sulfitobacter</taxon>
    </lineage>
</organism>